<name>A0A9N9MGY1_9CUCU</name>
<reference evidence="5" key="1">
    <citation type="submission" date="2022-01" db="EMBL/GenBank/DDBJ databases">
        <authorList>
            <person name="King R."/>
        </authorList>
    </citation>
    <scope>NUCLEOTIDE SEQUENCE</scope>
</reference>
<dbReference type="AlphaFoldDB" id="A0A9N9MGY1"/>
<dbReference type="FunFam" id="1.10.238.10:FF:000178">
    <property type="entry name" value="Calmodulin-2 A"/>
    <property type="match status" value="1"/>
</dbReference>
<feature type="region of interest" description="Disordered" evidence="3">
    <location>
        <begin position="1"/>
        <end position="55"/>
    </location>
</feature>
<dbReference type="PROSITE" id="PS00018">
    <property type="entry name" value="EF_HAND_1"/>
    <property type="match status" value="3"/>
</dbReference>
<organism evidence="5 6">
    <name type="scientific">Ceutorhynchus assimilis</name>
    <name type="common">cabbage seed weevil</name>
    <dbReference type="NCBI Taxonomy" id="467358"/>
    <lineage>
        <taxon>Eukaryota</taxon>
        <taxon>Metazoa</taxon>
        <taxon>Ecdysozoa</taxon>
        <taxon>Arthropoda</taxon>
        <taxon>Hexapoda</taxon>
        <taxon>Insecta</taxon>
        <taxon>Pterygota</taxon>
        <taxon>Neoptera</taxon>
        <taxon>Endopterygota</taxon>
        <taxon>Coleoptera</taxon>
        <taxon>Polyphaga</taxon>
        <taxon>Cucujiformia</taxon>
        <taxon>Curculionidae</taxon>
        <taxon>Ceutorhynchinae</taxon>
        <taxon>Ceutorhynchus</taxon>
    </lineage>
</organism>
<dbReference type="CDD" id="cd00051">
    <property type="entry name" value="EFh"/>
    <property type="match status" value="2"/>
</dbReference>
<feature type="domain" description="EF-hand" evidence="4">
    <location>
        <begin position="129"/>
        <end position="164"/>
    </location>
</feature>
<dbReference type="OrthoDB" id="26525at2759"/>
<evidence type="ECO:0000313" key="5">
    <source>
        <dbReference type="EMBL" id="CAG9761591.1"/>
    </source>
</evidence>
<feature type="domain" description="EF-hand" evidence="4">
    <location>
        <begin position="92"/>
        <end position="127"/>
    </location>
</feature>
<dbReference type="PROSITE" id="PS50222">
    <property type="entry name" value="EF_HAND_2"/>
    <property type="match status" value="4"/>
</dbReference>
<protein>
    <recommendedName>
        <fullName evidence="4">EF-hand domain-containing protein</fullName>
    </recommendedName>
</protein>
<proteinExistence type="predicted"/>
<dbReference type="SUPFAM" id="SSF47473">
    <property type="entry name" value="EF-hand"/>
    <property type="match status" value="1"/>
</dbReference>
<dbReference type="EMBL" id="OU892286">
    <property type="protein sequence ID" value="CAG9761591.1"/>
    <property type="molecule type" value="Genomic_DNA"/>
</dbReference>
<evidence type="ECO:0000256" key="2">
    <source>
        <dbReference type="ARBA" id="ARBA00022837"/>
    </source>
</evidence>
<dbReference type="InterPro" id="IPR018247">
    <property type="entry name" value="EF_Hand_1_Ca_BS"/>
</dbReference>
<feature type="domain" description="EF-hand" evidence="4">
    <location>
        <begin position="56"/>
        <end position="91"/>
    </location>
</feature>
<gene>
    <name evidence="5" type="ORF">CEUTPL_LOCUS2291</name>
</gene>
<accession>A0A9N9MGY1</accession>
<dbReference type="Proteomes" id="UP001152799">
    <property type="component" value="Chromosome 10"/>
</dbReference>
<dbReference type="GO" id="GO:0005509">
    <property type="term" value="F:calcium ion binding"/>
    <property type="evidence" value="ECO:0007669"/>
    <property type="project" value="InterPro"/>
</dbReference>
<evidence type="ECO:0000256" key="1">
    <source>
        <dbReference type="ARBA" id="ARBA00022737"/>
    </source>
</evidence>
<sequence length="200" mass="22318">MASKKLRQASIATSESKKDDKKATPNPRKMSMDSKLTHHSSSETINTNKDNDLSPEALEEIREVFKLFDLDNDGTISSKELGVVMKALGQNPTEAELLDIVTEVDKDANGLIDFEEFVDVMKGIMTECDNEDDIKGAFRVFDKEGKGFITAEDLKETITSLGEKFGEEEYDEMISAADLDGDGQVTINDFLELMMPTRYK</sequence>
<dbReference type="Gene3D" id="1.10.238.10">
    <property type="entry name" value="EF-hand"/>
    <property type="match status" value="2"/>
</dbReference>
<evidence type="ECO:0000256" key="3">
    <source>
        <dbReference type="SAM" id="MobiDB-lite"/>
    </source>
</evidence>
<evidence type="ECO:0000313" key="6">
    <source>
        <dbReference type="Proteomes" id="UP001152799"/>
    </source>
</evidence>
<dbReference type="Pfam" id="PF13499">
    <property type="entry name" value="EF-hand_7"/>
    <property type="match status" value="2"/>
</dbReference>
<dbReference type="InterPro" id="IPR050230">
    <property type="entry name" value="CALM/Myosin/TropC-like"/>
</dbReference>
<keyword evidence="6" id="KW-1185">Reference proteome</keyword>
<dbReference type="SMART" id="SM00054">
    <property type="entry name" value="EFh"/>
    <property type="match status" value="4"/>
</dbReference>
<dbReference type="PANTHER" id="PTHR23048:SF0">
    <property type="entry name" value="CALMODULIN LIKE 3"/>
    <property type="match status" value="1"/>
</dbReference>
<dbReference type="InterPro" id="IPR011992">
    <property type="entry name" value="EF-hand-dom_pair"/>
</dbReference>
<keyword evidence="2" id="KW-0106">Calcium</keyword>
<dbReference type="InterPro" id="IPR002048">
    <property type="entry name" value="EF_hand_dom"/>
</dbReference>
<keyword evidence="1" id="KW-0677">Repeat</keyword>
<dbReference type="GO" id="GO:0016460">
    <property type="term" value="C:myosin II complex"/>
    <property type="evidence" value="ECO:0007669"/>
    <property type="project" value="TreeGrafter"/>
</dbReference>
<evidence type="ECO:0000259" key="4">
    <source>
        <dbReference type="PROSITE" id="PS50222"/>
    </source>
</evidence>
<feature type="domain" description="EF-hand" evidence="4">
    <location>
        <begin position="165"/>
        <end position="200"/>
    </location>
</feature>
<dbReference type="PANTHER" id="PTHR23048">
    <property type="entry name" value="MYOSIN LIGHT CHAIN 1, 3"/>
    <property type="match status" value="1"/>
</dbReference>